<name>A0A7Z2VZZ1_9BURK</name>
<dbReference type="Pfam" id="PF02653">
    <property type="entry name" value="BPD_transp_2"/>
    <property type="match status" value="1"/>
</dbReference>
<dbReference type="InterPro" id="IPR001851">
    <property type="entry name" value="ABC_transp_permease"/>
</dbReference>
<comment type="subcellular location">
    <subcellularLocation>
        <location evidence="1">Cell membrane</location>
        <topology evidence="1">Multi-pass membrane protein</topology>
    </subcellularLocation>
</comment>
<keyword evidence="7 12" id="KW-1133">Transmembrane helix</keyword>
<feature type="transmembrane region" description="Helical" evidence="12">
    <location>
        <begin position="125"/>
        <end position="145"/>
    </location>
</feature>
<evidence type="ECO:0000256" key="9">
    <source>
        <dbReference type="ARBA" id="ARBA00025439"/>
    </source>
</evidence>
<feature type="transmembrane region" description="Helical" evidence="12">
    <location>
        <begin position="324"/>
        <end position="344"/>
    </location>
</feature>
<keyword evidence="4" id="KW-1003">Cell membrane</keyword>
<gene>
    <name evidence="13" type="ORF">HH212_19620</name>
</gene>
<keyword evidence="8 12" id="KW-0472">Membrane</keyword>
<feature type="region of interest" description="Disordered" evidence="11">
    <location>
        <begin position="1"/>
        <end position="26"/>
    </location>
</feature>
<dbReference type="AlphaFoldDB" id="A0A7Z2VZZ1"/>
<keyword evidence="6 12" id="KW-0812">Transmembrane</keyword>
<evidence type="ECO:0000256" key="5">
    <source>
        <dbReference type="ARBA" id="ARBA00022519"/>
    </source>
</evidence>
<dbReference type="GO" id="GO:0022857">
    <property type="term" value="F:transmembrane transporter activity"/>
    <property type="evidence" value="ECO:0007669"/>
    <property type="project" value="InterPro"/>
</dbReference>
<dbReference type="CDD" id="cd06579">
    <property type="entry name" value="TM_PBP1_transp_AraH_like"/>
    <property type="match status" value="1"/>
</dbReference>
<dbReference type="EMBL" id="CP051685">
    <property type="protein sequence ID" value="QJE01955.1"/>
    <property type="molecule type" value="Genomic_DNA"/>
</dbReference>
<evidence type="ECO:0000256" key="10">
    <source>
        <dbReference type="ARBA" id="ARBA00039381"/>
    </source>
</evidence>
<protein>
    <recommendedName>
        <fullName evidence="10">Autoinducer 2 import system permease protein LsrD</fullName>
    </recommendedName>
</protein>
<dbReference type="Proteomes" id="UP000502415">
    <property type="component" value="Chromosome"/>
</dbReference>
<keyword evidence="3" id="KW-0813">Transport</keyword>
<evidence type="ECO:0000256" key="4">
    <source>
        <dbReference type="ARBA" id="ARBA00022475"/>
    </source>
</evidence>
<feature type="transmembrane region" description="Helical" evidence="12">
    <location>
        <begin position="245"/>
        <end position="267"/>
    </location>
</feature>
<dbReference type="PANTHER" id="PTHR32196">
    <property type="entry name" value="ABC TRANSPORTER PERMEASE PROTEIN YPHD-RELATED-RELATED"/>
    <property type="match status" value="1"/>
</dbReference>
<evidence type="ECO:0000256" key="8">
    <source>
        <dbReference type="ARBA" id="ARBA00023136"/>
    </source>
</evidence>
<feature type="transmembrane region" description="Helical" evidence="12">
    <location>
        <begin position="192"/>
        <end position="214"/>
    </location>
</feature>
<evidence type="ECO:0000313" key="13">
    <source>
        <dbReference type="EMBL" id="QJE01955.1"/>
    </source>
</evidence>
<accession>A0A7Z2VZZ1</accession>
<evidence type="ECO:0000256" key="7">
    <source>
        <dbReference type="ARBA" id="ARBA00022989"/>
    </source>
</evidence>
<evidence type="ECO:0000256" key="1">
    <source>
        <dbReference type="ARBA" id="ARBA00004651"/>
    </source>
</evidence>
<feature type="compositionally biased region" description="Polar residues" evidence="11">
    <location>
        <begin position="1"/>
        <end position="10"/>
    </location>
</feature>
<organism evidence="13 14">
    <name type="scientific">Massilia forsythiae</name>
    <dbReference type="NCBI Taxonomy" id="2728020"/>
    <lineage>
        <taxon>Bacteria</taxon>
        <taxon>Pseudomonadati</taxon>
        <taxon>Pseudomonadota</taxon>
        <taxon>Betaproteobacteria</taxon>
        <taxon>Burkholderiales</taxon>
        <taxon>Oxalobacteraceae</taxon>
        <taxon>Telluria group</taxon>
        <taxon>Massilia</taxon>
    </lineage>
</organism>
<sequence length="351" mass="37037">MERRVNSTALPTDPVQPAQPSTPSTSRYTILDRETRGLKDLFGRWEALLALLLVLVFAANSIVLPHFLDLYNLLDGTVNFSEKAMIALPMALLIICREIDISVAGTLALSSVAMGLAMHAGVPPAALPLVALACGSACGLLNGVLVTRFALPSIVVTIGTVSLYRGLASVVLGDKAFTGYPQLMADWGQGYFFGIVPREFVVLLVLAAVFALVLHTTTWGRRIYAIGNNPDAARFSGIAVDRYRLALFMLTGAMAGLAAFFLTGRIASTRPNIATGWELEVITMVILGGVSIAGGAGTIGGVLLAVLTLGVATYGMSLANIPGIYMTIVVGVLLLVTIALPRLLRARAARK</sequence>
<comment type="function">
    <text evidence="9">Part of the ABC transporter complex LsrABCD involved in autoinducer 2 (AI-2) import. Probably responsible for the translocation of the substrate across the membrane.</text>
</comment>
<dbReference type="KEGG" id="mfy:HH212_19620"/>
<feature type="transmembrane region" description="Helical" evidence="12">
    <location>
        <begin position="47"/>
        <end position="68"/>
    </location>
</feature>
<evidence type="ECO:0000256" key="6">
    <source>
        <dbReference type="ARBA" id="ARBA00022692"/>
    </source>
</evidence>
<evidence type="ECO:0000313" key="14">
    <source>
        <dbReference type="Proteomes" id="UP000502415"/>
    </source>
</evidence>
<evidence type="ECO:0000256" key="12">
    <source>
        <dbReference type="SAM" id="Phobius"/>
    </source>
</evidence>
<proteinExistence type="predicted"/>
<dbReference type="PANTHER" id="PTHR32196:SF71">
    <property type="entry name" value="AUTOINDUCER 2 IMPORT SYSTEM PERMEASE PROTEIN LSRD"/>
    <property type="match status" value="1"/>
</dbReference>
<evidence type="ECO:0000256" key="2">
    <source>
        <dbReference type="ARBA" id="ARBA00011262"/>
    </source>
</evidence>
<feature type="transmembrane region" description="Helical" evidence="12">
    <location>
        <begin position="279"/>
        <end position="312"/>
    </location>
</feature>
<feature type="transmembrane region" description="Helical" evidence="12">
    <location>
        <begin position="151"/>
        <end position="172"/>
    </location>
</feature>
<evidence type="ECO:0000256" key="11">
    <source>
        <dbReference type="SAM" id="MobiDB-lite"/>
    </source>
</evidence>
<reference evidence="13 14" key="1">
    <citation type="submission" date="2020-04" db="EMBL/GenBank/DDBJ databases">
        <title>Genome sequencing of novel species.</title>
        <authorList>
            <person name="Heo J."/>
            <person name="Kim S.-J."/>
            <person name="Kim J.-S."/>
            <person name="Hong S.-B."/>
            <person name="Kwon S.-W."/>
        </authorList>
    </citation>
    <scope>NUCLEOTIDE SEQUENCE [LARGE SCALE GENOMIC DNA]</scope>
    <source>
        <strain evidence="13 14">GN2-R2</strain>
    </source>
</reference>
<keyword evidence="5" id="KW-0997">Cell inner membrane</keyword>
<evidence type="ECO:0000256" key="3">
    <source>
        <dbReference type="ARBA" id="ARBA00022448"/>
    </source>
</evidence>
<keyword evidence="14" id="KW-1185">Reference proteome</keyword>
<comment type="subunit">
    <text evidence="2">The complex is composed of two ATP-binding proteins (LsrA), two transmembrane proteins (LsrC and LsrD) and a solute-binding protein (LsrB).</text>
</comment>
<dbReference type="GO" id="GO:0005886">
    <property type="term" value="C:plasma membrane"/>
    <property type="evidence" value="ECO:0007669"/>
    <property type="project" value="UniProtKB-SubCell"/>
</dbReference>